<dbReference type="Gene3D" id="3.30.420.10">
    <property type="entry name" value="Ribonuclease H-like superfamily/Ribonuclease H"/>
    <property type="match status" value="1"/>
</dbReference>
<proteinExistence type="predicted"/>
<evidence type="ECO:0000313" key="3">
    <source>
        <dbReference type="EMBL" id="KAJ4448787.1"/>
    </source>
</evidence>
<feature type="domain" description="C-type lectin" evidence="2">
    <location>
        <begin position="354"/>
        <end position="420"/>
    </location>
</feature>
<keyword evidence="4" id="KW-1185">Reference proteome</keyword>
<dbReference type="CDD" id="cd00037">
    <property type="entry name" value="CLECT"/>
    <property type="match status" value="2"/>
</dbReference>
<dbReference type="InterPro" id="IPR016186">
    <property type="entry name" value="C-type_lectin-like/link_sf"/>
</dbReference>
<dbReference type="Proteomes" id="UP001148838">
    <property type="component" value="Unassembled WGS sequence"/>
</dbReference>
<dbReference type="Gene3D" id="3.10.100.10">
    <property type="entry name" value="Mannose-Binding Protein A, subunit A"/>
    <property type="match status" value="1"/>
</dbReference>
<comment type="caution">
    <text evidence="3">The sequence shown here is derived from an EMBL/GenBank/DDBJ whole genome shotgun (WGS) entry which is preliminary data.</text>
</comment>
<dbReference type="InterPro" id="IPR036397">
    <property type="entry name" value="RNaseH_sf"/>
</dbReference>
<dbReference type="InterPro" id="IPR018378">
    <property type="entry name" value="C-type_lectin_CS"/>
</dbReference>
<dbReference type="PROSITE" id="PS50041">
    <property type="entry name" value="C_TYPE_LECTIN_2"/>
    <property type="match status" value="1"/>
</dbReference>
<keyword evidence="1" id="KW-1015">Disulfide bond</keyword>
<dbReference type="PROSITE" id="PS00615">
    <property type="entry name" value="C_TYPE_LECTIN_1"/>
    <property type="match status" value="1"/>
</dbReference>
<dbReference type="PANTHER" id="PTHR47326:SF1">
    <property type="entry name" value="HTH PSQ-TYPE DOMAIN-CONTAINING PROTEIN"/>
    <property type="match status" value="1"/>
</dbReference>
<gene>
    <name evidence="3" type="ORF">ANN_00178</name>
</gene>
<dbReference type="Pfam" id="PF00059">
    <property type="entry name" value="Lectin_C"/>
    <property type="match status" value="1"/>
</dbReference>
<reference evidence="3 4" key="1">
    <citation type="journal article" date="2022" name="Allergy">
        <title>Genome assembly and annotation of Periplaneta americana reveal a comprehensive cockroach allergen profile.</title>
        <authorList>
            <person name="Wang L."/>
            <person name="Xiong Q."/>
            <person name="Saelim N."/>
            <person name="Wang L."/>
            <person name="Nong W."/>
            <person name="Wan A.T."/>
            <person name="Shi M."/>
            <person name="Liu X."/>
            <person name="Cao Q."/>
            <person name="Hui J.H.L."/>
            <person name="Sookrung N."/>
            <person name="Leung T.F."/>
            <person name="Tungtrongchitr A."/>
            <person name="Tsui S.K.W."/>
        </authorList>
    </citation>
    <scope>NUCLEOTIDE SEQUENCE [LARGE SCALE GENOMIC DNA]</scope>
    <source>
        <strain evidence="3">PWHHKU_190912</strain>
    </source>
</reference>
<dbReference type="InterPro" id="IPR001304">
    <property type="entry name" value="C-type_lectin-like"/>
</dbReference>
<dbReference type="InterPro" id="IPR016187">
    <property type="entry name" value="CTDL_fold"/>
</dbReference>
<accession>A0ABQ8TSU8</accession>
<dbReference type="SUPFAM" id="SSF56436">
    <property type="entry name" value="C-type lectin-like"/>
    <property type="match status" value="1"/>
</dbReference>
<protein>
    <recommendedName>
        <fullName evidence="2">C-type lectin domain-containing protein</fullName>
    </recommendedName>
</protein>
<organism evidence="3 4">
    <name type="scientific">Periplaneta americana</name>
    <name type="common">American cockroach</name>
    <name type="synonym">Blatta americana</name>
    <dbReference type="NCBI Taxonomy" id="6978"/>
    <lineage>
        <taxon>Eukaryota</taxon>
        <taxon>Metazoa</taxon>
        <taxon>Ecdysozoa</taxon>
        <taxon>Arthropoda</taxon>
        <taxon>Hexapoda</taxon>
        <taxon>Insecta</taxon>
        <taxon>Pterygota</taxon>
        <taxon>Neoptera</taxon>
        <taxon>Polyneoptera</taxon>
        <taxon>Dictyoptera</taxon>
        <taxon>Blattodea</taxon>
        <taxon>Blattoidea</taxon>
        <taxon>Blattidae</taxon>
        <taxon>Blattinae</taxon>
        <taxon>Periplaneta</taxon>
    </lineage>
</organism>
<dbReference type="EMBL" id="JAJSOF020000003">
    <property type="protein sequence ID" value="KAJ4448787.1"/>
    <property type="molecule type" value="Genomic_DNA"/>
</dbReference>
<name>A0ABQ8TSU8_PERAM</name>
<evidence type="ECO:0000259" key="2">
    <source>
        <dbReference type="PROSITE" id="PS50041"/>
    </source>
</evidence>
<dbReference type="PANTHER" id="PTHR47326">
    <property type="entry name" value="TRANSPOSABLE ELEMENT TC3 TRANSPOSASE-LIKE PROTEIN"/>
    <property type="match status" value="1"/>
</dbReference>
<evidence type="ECO:0000256" key="1">
    <source>
        <dbReference type="ARBA" id="ARBA00023157"/>
    </source>
</evidence>
<sequence>MITYHRPSQVFRDSDLKNAELYTPCHCSFEFCTLQHQITFHIPGPFYELIQNMGYYKLHNEPRKWFEAKYICQKEGAHLGIINSQIEAHYVKEMWNRLPKLVSDWRKAYIFLGLTDARIEKHWETIFEYAIRKVQDTRQGLELSGLHQLLVYADDVNMLGENPQTFRENTGILLKASKEISLEVNPEKTNLLSKILKVRIYKTVILPVVLYGCETWTLTLREEHRLRVFENKVLRKIFGAKRDEVTGEWRKLHNAELHVLYSSPDIIRNIKSRRLRWAGHVVGMGESRNAYRVLVGRPEEKRPSGRPRYRWEGYSPVKNDMASGRMIWVAILLCHDDQSIHGIAGLRSPKPPAWLSRLRRLPAGLKLRSGADQPLEKTGYYKWGRNEPNGGTKQNCMVLHVDSGDLADATCDQEYPFLCENTFLHGDSYFVFLRDVIPELLKNIPLNIRERIWFQHDGAPPHFDCHVRNHLNATFPDCWIGRGEPLPWPPRSPDLIPLDFFLCGDVKRFVYDIPIDTGKGLVARVGEAAHVIRDNVFERCRHSIVRRSVTMETRKFSVLYLWLWCTIATASETSNMLDPLRHLDLKITLKTCRNDAGHLTSQVRVEEELGKTDSCEHLHHDRGSGSQCTKVRPVYVIDVYKLTPSNDPKERSRRARDLTVASDNLSAIEFRPGDFFFNVEPVIRNEATHRKIVFRVGILA</sequence>
<evidence type="ECO:0000313" key="4">
    <source>
        <dbReference type="Proteomes" id="UP001148838"/>
    </source>
</evidence>